<dbReference type="AlphaFoldDB" id="A0A5M3Z4L2"/>
<dbReference type="OrthoDB" id="9984533at2759"/>
<gene>
    <name evidence="1" type="ORF">ATEIFO6365_0007034600</name>
</gene>
<comment type="caution">
    <text evidence="1">The sequence shown here is derived from an EMBL/GenBank/DDBJ whole genome shotgun (WGS) entry which is preliminary data.</text>
</comment>
<dbReference type="SUPFAM" id="SSF81383">
    <property type="entry name" value="F-box domain"/>
    <property type="match status" value="1"/>
</dbReference>
<sequence>MAYDCYCAICGVGFCGMHIETPSQTSLERRQRWIEKRYRAREASRNNNCQVPHDPSEDHDDPVRSYDPRLVGWDNISWLYKAYCLGSNPQPSGKTKAFISGPGYYADIGEVAVKTDAESNTTTTTTTQKRSVFACYGSGSGDTPGPVIPFHWCCFEILARALTGSPSPDHVDMEVLYAVMMDLCNITNSALHLSYGTEYCATHPTDTPALDAFIRTDMLANKALREPPAKLDLRGRTPASPFGKLPLEMVYHICSFLPGESLKALTQASLSVQIVTQHNYFWEKAVQYNMPWLWEFHALKLEKTLPEDLNYKRLYLWLDKMTAPRYGMDDLALTGVANRRRIWGVCQQLAPRYFKGLKQARKQT</sequence>
<evidence type="ECO:0000313" key="2">
    <source>
        <dbReference type="Proteomes" id="UP000452235"/>
    </source>
</evidence>
<reference evidence="1 2" key="1">
    <citation type="submission" date="2020-01" db="EMBL/GenBank/DDBJ databases">
        <title>Aspergillus terreus IFO 6365 whole genome shotgun sequence.</title>
        <authorList>
            <person name="Kanamasa S."/>
            <person name="Takahashi H."/>
        </authorList>
    </citation>
    <scope>NUCLEOTIDE SEQUENCE [LARGE SCALE GENOMIC DNA]</scope>
    <source>
        <strain evidence="1 2">IFO 6365</strain>
    </source>
</reference>
<keyword evidence="2" id="KW-1185">Reference proteome</keyword>
<accession>A0A5M3Z4L2</accession>
<dbReference type="VEuPathDB" id="FungiDB:ATEG_05963"/>
<evidence type="ECO:0000313" key="1">
    <source>
        <dbReference type="EMBL" id="GFF17797.1"/>
    </source>
</evidence>
<proteinExistence type="predicted"/>
<organism evidence="1 2">
    <name type="scientific">Aspergillus terreus</name>
    <dbReference type="NCBI Taxonomy" id="33178"/>
    <lineage>
        <taxon>Eukaryota</taxon>
        <taxon>Fungi</taxon>
        <taxon>Dikarya</taxon>
        <taxon>Ascomycota</taxon>
        <taxon>Pezizomycotina</taxon>
        <taxon>Eurotiomycetes</taxon>
        <taxon>Eurotiomycetidae</taxon>
        <taxon>Eurotiales</taxon>
        <taxon>Aspergillaceae</taxon>
        <taxon>Aspergillus</taxon>
        <taxon>Aspergillus subgen. Circumdati</taxon>
    </lineage>
</organism>
<dbReference type="InterPro" id="IPR036047">
    <property type="entry name" value="F-box-like_dom_sf"/>
</dbReference>
<dbReference type="EMBL" id="BLJY01000007">
    <property type="protein sequence ID" value="GFF17797.1"/>
    <property type="molecule type" value="Genomic_DNA"/>
</dbReference>
<name>A0A5M3Z4L2_ASPTE</name>
<dbReference type="Proteomes" id="UP000452235">
    <property type="component" value="Unassembled WGS sequence"/>
</dbReference>
<protein>
    <submittedName>
        <fullName evidence="1">F-box domain protein</fullName>
    </submittedName>
</protein>